<sequence>MKRFPIHKTRSSAFLLLSQKQSQIRKHTLGPKKNKLKLENAFSLFQKYFISHLFTVKQKLIISAPTNPPIPATQNLSFNEEASA</sequence>
<accession>A0A3M9MV13</accession>
<organism evidence="1 2">
    <name type="scientific">Rufibacter latericius</name>
    <dbReference type="NCBI Taxonomy" id="2487040"/>
    <lineage>
        <taxon>Bacteria</taxon>
        <taxon>Pseudomonadati</taxon>
        <taxon>Bacteroidota</taxon>
        <taxon>Cytophagia</taxon>
        <taxon>Cytophagales</taxon>
        <taxon>Hymenobacteraceae</taxon>
        <taxon>Rufibacter</taxon>
    </lineage>
</organism>
<comment type="caution">
    <text evidence="1">The sequence shown here is derived from an EMBL/GenBank/DDBJ whole genome shotgun (WGS) entry which is preliminary data.</text>
</comment>
<evidence type="ECO:0000313" key="2">
    <source>
        <dbReference type="Proteomes" id="UP000272117"/>
    </source>
</evidence>
<name>A0A3M9MV13_9BACT</name>
<protein>
    <submittedName>
        <fullName evidence="1">Uncharacterized protein</fullName>
    </submittedName>
</protein>
<dbReference type="Proteomes" id="UP000272117">
    <property type="component" value="Unassembled WGS sequence"/>
</dbReference>
<dbReference type="AlphaFoldDB" id="A0A3M9MV13"/>
<dbReference type="EMBL" id="RJJD01000004">
    <property type="protein sequence ID" value="RNI28578.1"/>
    <property type="molecule type" value="Genomic_DNA"/>
</dbReference>
<proteinExistence type="predicted"/>
<gene>
    <name evidence="1" type="ORF">EFB08_08025</name>
</gene>
<reference evidence="1 2" key="1">
    <citation type="submission" date="2018-11" db="EMBL/GenBank/DDBJ databases">
        <title>Rufibacter latericius sp. nov., isolated from water in Baiyang Lake.</title>
        <authorList>
            <person name="Yang Y."/>
        </authorList>
    </citation>
    <scope>NUCLEOTIDE SEQUENCE [LARGE SCALE GENOMIC DNA]</scope>
    <source>
        <strain evidence="1 2">R-22-1c-1</strain>
    </source>
</reference>
<keyword evidence="2" id="KW-1185">Reference proteome</keyword>
<evidence type="ECO:0000313" key="1">
    <source>
        <dbReference type="EMBL" id="RNI28578.1"/>
    </source>
</evidence>